<dbReference type="NCBIfam" id="NF008877">
    <property type="entry name" value="PRK11913.1-2"/>
    <property type="match status" value="1"/>
</dbReference>
<evidence type="ECO:0000256" key="2">
    <source>
        <dbReference type="ARBA" id="ARBA00009712"/>
    </source>
</evidence>
<dbReference type="InterPro" id="IPR036329">
    <property type="entry name" value="Aro-AA_hydroxylase_C_sf"/>
</dbReference>
<comment type="similarity">
    <text evidence="2">Belongs to the biopterin-dependent aromatic amino acid hydroxylase family.</text>
</comment>
<feature type="binding site" evidence="7">
    <location>
        <position position="115"/>
    </location>
    <ligand>
        <name>Fe cation</name>
        <dbReference type="ChEBI" id="CHEBI:24875"/>
    </ligand>
</feature>
<evidence type="ECO:0000313" key="9">
    <source>
        <dbReference type="EMBL" id="TGD82348.1"/>
    </source>
</evidence>
<proteinExistence type="inferred from homology"/>
<protein>
    <submittedName>
        <fullName evidence="9">Phenylalanine 4-monooxygenase</fullName>
        <ecNumber evidence="9">1.14.16.1</ecNumber>
    </submittedName>
</protein>
<accession>A0A4Z0MSN3</accession>
<dbReference type="PRINTS" id="PR00372">
    <property type="entry name" value="FYWHYDRXLASE"/>
</dbReference>
<comment type="cofactor">
    <cofactor evidence="1 7">
        <name>Fe(2+)</name>
        <dbReference type="ChEBI" id="CHEBI:29033"/>
    </cofactor>
</comment>
<dbReference type="EMBL" id="SRKZ01000001">
    <property type="protein sequence ID" value="TGD82348.1"/>
    <property type="molecule type" value="Genomic_DNA"/>
</dbReference>
<reference evidence="9 10" key="1">
    <citation type="submission" date="2019-04" db="EMBL/GenBank/DDBJ databases">
        <authorList>
            <person name="Feng G."/>
            <person name="Zhang J."/>
            <person name="Zhu H."/>
        </authorList>
    </citation>
    <scope>NUCLEOTIDE SEQUENCE [LARGE SCALE GENOMIC DNA]</scope>
    <source>
        <strain evidence="9 10">JCM 19491</strain>
    </source>
</reference>
<dbReference type="OrthoDB" id="9780502at2"/>
<dbReference type="Gene3D" id="1.10.800.10">
    <property type="entry name" value="Aromatic amino acid hydroxylase"/>
    <property type="match status" value="1"/>
</dbReference>
<comment type="caution">
    <text evidence="9">The sequence shown here is derived from an EMBL/GenBank/DDBJ whole genome shotgun (WGS) entry which is preliminary data.</text>
</comment>
<dbReference type="PANTHER" id="PTHR11473:SF24">
    <property type="entry name" value="PHENYLALANINE-4-HYDROXYLASE"/>
    <property type="match status" value="1"/>
</dbReference>
<dbReference type="GO" id="GO:0005506">
    <property type="term" value="F:iron ion binding"/>
    <property type="evidence" value="ECO:0007669"/>
    <property type="project" value="InterPro"/>
</dbReference>
<feature type="binding site" evidence="7">
    <location>
        <position position="120"/>
    </location>
    <ligand>
        <name>Fe cation</name>
        <dbReference type="ChEBI" id="CHEBI:24875"/>
    </ligand>
</feature>
<evidence type="ECO:0000313" key="10">
    <source>
        <dbReference type="Proteomes" id="UP000298284"/>
    </source>
</evidence>
<evidence type="ECO:0000256" key="1">
    <source>
        <dbReference type="ARBA" id="ARBA00001954"/>
    </source>
</evidence>
<dbReference type="Pfam" id="PF00351">
    <property type="entry name" value="Biopterin_H"/>
    <property type="match status" value="1"/>
</dbReference>
<sequence length="248" mass="28404">MSTAMLQQHYDRYTTQDQLVWKVLFDRQTALLHKRACSAFAKGLEAVGFHRNAIPNFEEVSQRLYKATGWQLEPVEGMLNDAEFFGLLAQRKFPATVWIRTMAQFDFIEEPDLFHGVFGHVPLLMDQAFADFLHFLGQVAAQHLDDEVALTRLERLYGFTVQFGLVQERGETRMYGAGLLSSSGEIHHCIGDVTRRYPFDLATVLQTPYSEAHLQDQYFLLNSWEQLTESVAELAALLASNWQLKPVE</sequence>
<organism evidence="9 10">
    <name type="scientific">Hymenobacter wooponensis</name>
    <dbReference type="NCBI Taxonomy" id="1525360"/>
    <lineage>
        <taxon>Bacteria</taxon>
        <taxon>Pseudomonadati</taxon>
        <taxon>Bacteroidota</taxon>
        <taxon>Cytophagia</taxon>
        <taxon>Cytophagales</taxon>
        <taxon>Hymenobacteraceae</taxon>
        <taxon>Hymenobacter</taxon>
    </lineage>
</organism>
<dbReference type="InterPro" id="IPR019774">
    <property type="entry name" value="Aromatic-AA_hydroxylase_C"/>
</dbReference>
<evidence type="ECO:0000256" key="7">
    <source>
        <dbReference type="PIRSR" id="PIRSR601273-2"/>
    </source>
</evidence>
<dbReference type="CDD" id="cd00361">
    <property type="entry name" value="arom_aa_hydroxylase"/>
    <property type="match status" value="1"/>
</dbReference>
<keyword evidence="10" id="KW-1185">Reference proteome</keyword>
<dbReference type="PROSITE" id="PS51410">
    <property type="entry name" value="BH4_AAA_HYDROXYL_2"/>
    <property type="match status" value="1"/>
</dbReference>
<keyword evidence="3 7" id="KW-0479">Metal-binding</keyword>
<keyword evidence="4 9" id="KW-0560">Oxidoreductase</keyword>
<dbReference type="EC" id="1.14.16.1" evidence="9"/>
<feature type="domain" description="Biopterin-dependent aromatic amino acid hydroxylase family profile" evidence="8">
    <location>
        <begin position="1"/>
        <end position="248"/>
    </location>
</feature>
<evidence type="ECO:0000256" key="6">
    <source>
        <dbReference type="ARBA" id="ARBA00023033"/>
    </source>
</evidence>
<dbReference type="InterPro" id="IPR001273">
    <property type="entry name" value="ArAA_hydroxylase"/>
</dbReference>
<evidence type="ECO:0000256" key="4">
    <source>
        <dbReference type="ARBA" id="ARBA00023002"/>
    </source>
</evidence>
<dbReference type="AlphaFoldDB" id="A0A4Z0MSN3"/>
<keyword evidence="6 9" id="KW-0503">Monooxygenase</keyword>
<gene>
    <name evidence="9" type="ORF">EU557_00735</name>
</gene>
<keyword evidence="5 7" id="KW-0408">Iron</keyword>
<evidence type="ECO:0000256" key="5">
    <source>
        <dbReference type="ARBA" id="ARBA00023004"/>
    </source>
</evidence>
<dbReference type="SUPFAM" id="SSF56534">
    <property type="entry name" value="Aromatic aminoacid monoxygenases, catalytic and oligomerization domains"/>
    <property type="match status" value="1"/>
</dbReference>
<evidence type="ECO:0000259" key="8">
    <source>
        <dbReference type="PROSITE" id="PS51410"/>
    </source>
</evidence>
<dbReference type="GO" id="GO:0004505">
    <property type="term" value="F:phenylalanine 4-monooxygenase activity"/>
    <property type="evidence" value="ECO:0007669"/>
    <property type="project" value="UniProtKB-EC"/>
</dbReference>
<dbReference type="Proteomes" id="UP000298284">
    <property type="component" value="Unassembled WGS sequence"/>
</dbReference>
<dbReference type="InterPro" id="IPR036951">
    <property type="entry name" value="ArAA_hydroxylase_sf"/>
</dbReference>
<evidence type="ECO:0000256" key="3">
    <source>
        <dbReference type="ARBA" id="ARBA00022723"/>
    </source>
</evidence>
<dbReference type="PANTHER" id="PTHR11473">
    <property type="entry name" value="AROMATIC AMINO ACID HYDROXYLASE"/>
    <property type="match status" value="1"/>
</dbReference>
<name>A0A4Z0MSN3_9BACT</name>